<reference evidence="2" key="1">
    <citation type="journal article" date="2020" name="Microorganisms">
        <title>Reliable Identification of Environmental Pseudomonas Isolates Using the rpoD Gene.</title>
        <authorList>
            <consortium name="The Broad Institute Genome Sequencing Platform"/>
            <person name="Girard L."/>
            <person name="Lood C."/>
            <person name="Rokni-Zadeh H."/>
            <person name="van Noort V."/>
            <person name="Lavigne R."/>
            <person name="De Mot R."/>
        </authorList>
    </citation>
    <scope>NUCLEOTIDE SEQUENCE</scope>
    <source>
        <strain evidence="2">BW13M1</strain>
    </source>
</reference>
<reference evidence="2" key="2">
    <citation type="submission" date="2020-07" db="EMBL/GenBank/DDBJ databases">
        <authorList>
            <person name="Lood C."/>
            <person name="Girard L."/>
        </authorList>
    </citation>
    <scope>NUCLEOTIDE SEQUENCE</scope>
    <source>
        <strain evidence="2">BW13M1</strain>
    </source>
</reference>
<dbReference type="EMBL" id="JABWRJ010000004">
    <property type="protein sequence ID" value="MBC3445153.1"/>
    <property type="molecule type" value="Genomic_DNA"/>
</dbReference>
<keyword evidence="1" id="KW-0472">Membrane</keyword>
<dbReference type="AlphaFoldDB" id="A0A923G6U5"/>
<dbReference type="RefSeq" id="WP_186732309.1">
    <property type="nucleotide sequence ID" value="NZ_JABWRJ020000004.1"/>
</dbReference>
<evidence type="ECO:0000313" key="2">
    <source>
        <dbReference type="EMBL" id="MBC3445153.1"/>
    </source>
</evidence>
<sequence length="445" mass="50219">MHRLIQFINKISGTILFLFNFGASVILSIALTFFPPSSSGAPPEYLWNSYCLIIGVLIFIGLCLGESMIKSETFFSDFNRDFRNLKINGCEVEYMGRAGSLLDSHFFRLKKLCEQATTVKNTLIFYGRNNKGHEMAREFISRQPLEKRFLLIDTVINHGGQWHELYSDVGLLQEIEGQVTLRKSRTDSGNVDYDPRVMEAVYPVINFVIFSNDNTENSSANSGTEVWFGFGLFEGAIDTSVFRTKNRKLIAYFNQYWTALEADSKKWEGSTRSDTVGVWFNVSYDSNGIADCCVMIIQLIGRALFIKGQIFSRTDTDYAYSGKFESTSASFRCVSNGGGSKLDFTFSGSSNANAGINGAGFYEFKALDKFEFFTGLVFNERKNVKKIFGERLPRTIADQLTTVDDENLTHLKGGGFQKKFINEHIHTVKKTPPLDGDTPFIPKRR</sequence>
<protein>
    <submittedName>
        <fullName evidence="2">Uncharacterized protein</fullName>
    </submittedName>
</protein>
<gene>
    <name evidence="2" type="ORF">HU751_05175</name>
</gene>
<feature type="transmembrane region" description="Helical" evidence="1">
    <location>
        <begin position="45"/>
        <end position="65"/>
    </location>
</feature>
<organism evidence="2">
    <name type="scientific">Pseudomonas peradeniyensis</name>
    <dbReference type="NCBI Taxonomy" id="2745488"/>
    <lineage>
        <taxon>Bacteria</taxon>
        <taxon>Pseudomonadati</taxon>
        <taxon>Pseudomonadota</taxon>
        <taxon>Gammaproteobacteria</taxon>
        <taxon>Pseudomonadales</taxon>
        <taxon>Pseudomonadaceae</taxon>
        <taxon>Pseudomonas</taxon>
    </lineage>
</organism>
<feature type="transmembrane region" description="Helical" evidence="1">
    <location>
        <begin position="12"/>
        <end position="33"/>
    </location>
</feature>
<proteinExistence type="predicted"/>
<accession>A0A923G6U5</accession>
<keyword evidence="1" id="KW-1133">Transmembrane helix</keyword>
<keyword evidence="1" id="KW-0812">Transmembrane</keyword>
<evidence type="ECO:0000256" key="1">
    <source>
        <dbReference type="SAM" id="Phobius"/>
    </source>
</evidence>
<name>A0A923G6U5_9PSED</name>
<comment type="caution">
    <text evidence="2">The sequence shown here is derived from an EMBL/GenBank/DDBJ whole genome shotgun (WGS) entry which is preliminary data.</text>
</comment>